<sequence length="263" mass="30929">MKKLFSFLIILLIAFPIPSSADPDRETDYETARSIANFMETHYDVSILIGSECKSAVKDDYFSIGDKPQGRTPFMNIAGLYSYTKEIQTIDDTFSIYPPGFFDLFKCSEAPKGFRILIPDQLLYESNPMAGVSTIEDGYYNIFLAVGMFNYLNIHHEIWHAMEYRITSEDPYIFDHWNDLNPEGFEYSEDYFMQDIWEQATPQEDWFARGYSMVDAMEDRATVIEALFKYDQDWWAERPHLRKKLDFLLEVIKPIFGNVYFYE</sequence>
<gene>
    <name evidence="1" type="ORF">SAMN06297397_1563</name>
</gene>
<comment type="caution">
    <text evidence="1">The sequence shown here is derived from an EMBL/GenBank/DDBJ whole genome shotgun (WGS) entry which is preliminary data.</text>
</comment>
<proteinExistence type="predicted"/>
<organism evidence="1 2">
    <name type="scientific">Aristaeella lactis</name>
    <dbReference type="NCBI Taxonomy" id="3046383"/>
    <lineage>
        <taxon>Bacteria</taxon>
        <taxon>Bacillati</taxon>
        <taxon>Bacillota</taxon>
        <taxon>Clostridia</taxon>
        <taxon>Eubacteriales</taxon>
        <taxon>Aristaeellaceae</taxon>
        <taxon>Aristaeella</taxon>
    </lineage>
</organism>
<reference evidence="1" key="1">
    <citation type="submission" date="2017-04" db="EMBL/GenBank/DDBJ databases">
        <authorList>
            <person name="Varghese N."/>
            <person name="Submissions S."/>
        </authorList>
    </citation>
    <scope>NUCLEOTIDE SEQUENCE</scope>
    <source>
        <strain evidence="1">WTE2008</strain>
    </source>
</reference>
<dbReference type="Proteomes" id="UP000192328">
    <property type="component" value="Unassembled WGS sequence"/>
</dbReference>
<evidence type="ECO:0000313" key="1">
    <source>
        <dbReference type="EMBL" id="SMC58515.1"/>
    </source>
</evidence>
<evidence type="ECO:0000313" key="2">
    <source>
        <dbReference type="Proteomes" id="UP000192328"/>
    </source>
</evidence>
<accession>A0AC61PL41</accession>
<name>A0AC61PL41_9FIRM</name>
<keyword evidence="2" id="KW-1185">Reference proteome</keyword>
<dbReference type="EMBL" id="FWXZ01000002">
    <property type="protein sequence ID" value="SMC58515.1"/>
    <property type="molecule type" value="Genomic_DNA"/>
</dbReference>
<protein>
    <submittedName>
        <fullName evidence="1">Uncharacterized protein</fullName>
    </submittedName>
</protein>